<reference evidence="2 3" key="1">
    <citation type="submission" date="2019-11" db="EMBL/GenBank/DDBJ databases">
        <title>Novel species isolated from a subtropical stream in China.</title>
        <authorList>
            <person name="Lu H."/>
        </authorList>
    </citation>
    <scope>NUCLEOTIDE SEQUENCE [LARGE SCALE GENOMIC DNA]</scope>
    <source>
        <strain evidence="2 3">FT92W</strain>
    </source>
</reference>
<dbReference type="EMBL" id="WKJJ01000014">
    <property type="protein sequence ID" value="MRV74325.1"/>
    <property type="molecule type" value="Genomic_DNA"/>
</dbReference>
<name>A0A7X2LT89_9BURK</name>
<evidence type="ECO:0000313" key="2">
    <source>
        <dbReference type="EMBL" id="MRV74325.1"/>
    </source>
</evidence>
<evidence type="ECO:0000256" key="1">
    <source>
        <dbReference type="SAM" id="SignalP"/>
    </source>
</evidence>
<comment type="caution">
    <text evidence="2">The sequence shown here is derived from an EMBL/GenBank/DDBJ whole genome shotgun (WGS) entry which is preliminary data.</text>
</comment>
<dbReference type="RefSeq" id="WP_154377799.1">
    <property type="nucleotide sequence ID" value="NZ_WKJJ01000014.1"/>
</dbReference>
<accession>A0A7X2LT89</accession>
<keyword evidence="3" id="KW-1185">Reference proteome</keyword>
<evidence type="ECO:0000313" key="3">
    <source>
        <dbReference type="Proteomes" id="UP000446768"/>
    </source>
</evidence>
<protein>
    <recommendedName>
        <fullName evidence="4">DUF1311 domain-containing protein</fullName>
    </recommendedName>
</protein>
<keyword evidence="1" id="KW-0732">Signal</keyword>
<feature type="chain" id="PRO_5030932699" description="DUF1311 domain-containing protein" evidence="1">
    <location>
        <begin position="22"/>
        <end position="174"/>
    </location>
</feature>
<dbReference type="AlphaFoldDB" id="A0A7X2LT89"/>
<evidence type="ECO:0008006" key="4">
    <source>
        <dbReference type="Google" id="ProtNLM"/>
    </source>
</evidence>
<gene>
    <name evidence="2" type="ORF">GJ700_21700</name>
</gene>
<organism evidence="2 3">
    <name type="scientific">Pseudoduganella rivuli</name>
    <dbReference type="NCBI Taxonomy" id="2666085"/>
    <lineage>
        <taxon>Bacteria</taxon>
        <taxon>Pseudomonadati</taxon>
        <taxon>Pseudomonadota</taxon>
        <taxon>Betaproteobacteria</taxon>
        <taxon>Burkholderiales</taxon>
        <taxon>Oxalobacteraceae</taxon>
        <taxon>Telluria group</taxon>
        <taxon>Pseudoduganella</taxon>
    </lineage>
</organism>
<sequence>MKTISYTLLLSISLASNIAHAGHKEDCDRPEYAQQYATGFNGELNGALDKFKDQDKRYRTKLDGIKAALIKAGAWTDAEASVFMVKASMTDDDAKALEAERKKAASEFKVQLLSLDGIPMIAGGNKAAELRATCLLGPSAISKADVLYVAAERAWRLLESKVAAEAQVKNVSLP</sequence>
<proteinExistence type="predicted"/>
<dbReference type="Proteomes" id="UP000446768">
    <property type="component" value="Unassembled WGS sequence"/>
</dbReference>
<feature type="signal peptide" evidence="1">
    <location>
        <begin position="1"/>
        <end position="21"/>
    </location>
</feature>